<evidence type="ECO:0000313" key="1">
    <source>
        <dbReference type="EMBL" id="KAK3049005.1"/>
    </source>
</evidence>
<sequence>MLPRRLISPTSIHHLRPLRPPNNTRLFTRQLPLLLISRHHPRPQLPYLSQPTPKAPISRFISTETRAYVRDVSLQSVKWTGLIFVFMLLGGIALEGVQMETDERLQPTPAEWKFLTRQALRMARAEMRSVEEQRAPLVDWPKVGSQLKECLRRLEDRKGDGKGVVVQDAVGEVDGEGTGLVIAEVGRAGFDVEAKSYEWKTGYFDALMLSATAAEHLDNIVLDTRRKKVFPQEVVIGPSNPDPRPTPVYMDTAPNEEDCVRFYEPPETFYMKILTTKGFTTRQRLDAAEGYANWLDYKGLHDSAEEMYHWAIDIAKSALPNPATASSILDPKTNVLKPDAPSADLTNNLLRATTSLATHHARTSNIASALPILLSVLRARRNAPLSPYPYDAYTPDTTASTDIGAAYSMVRGWISSSKFPSPPPDDDAPLVRYSSKPTCEEGELMVYIGEILFASSPERASEGVGWTRQGVLVAEANIQARQDRNRGIGAAAQVESGQSAKEERRCKECLLTGVKNWEVMLQRLASSRGMAKEREGGRDAGWLEWRGWFGGDGGVKGKVMEELGVGMLEEELRQVGRLRERIVKENIEAELAKGKATGAPWFG</sequence>
<organism evidence="1 2">
    <name type="scientific">Extremus antarcticus</name>
    <dbReference type="NCBI Taxonomy" id="702011"/>
    <lineage>
        <taxon>Eukaryota</taxon>
        <taxon>Fungi</taxon>
        <taxon>Dikarya</taxon>
        <taxon>Ascomycota</taxon>
        <taxon>Pezizomycotina</taxon>
        <taxon>Dothideomycetes</taxon>
        <taxon>Dothideomycetidae</taxon>
        <taxon>Mycosphaerellales</taxon>
        <taxon>Extremaceae</taxon>
        <taxon>Extremus</taxon>
    </lineage>
</organism>
<gene>
    <name evidence="1" type="ORF">LTR09_009659</name>
</gene>
<dbReference type="AlphaFoldDB" id="A0AAJ0D8P2"/>
<comment type="caution">
    <text evidence="1">The sequence shown here is derived from an EMBL/GenBank/DDBJ whole genome shotgun (WGS) entry which is preliminary data.</text>
</comment>
<protein>
    <submittedName>
        <fullName evidence="1">Uncharacterized protein</fullName>
    </submittedName>
</protein>
<proteinExistence type="predicted"/>
<accession>A0AAJ0D8P2</accession>
<dbReference type="EMBL" id="JAWDJX010000043">
    <property type="protein sequence ID" value="KAK3049005.1"/>
    <property type="molecule type" value="Genomic_DNA"/>
</dbReference>
<keyword evidence="2" id="KW-1185">Reference proteome</keyword>
<name>A0AAJ0D8P2_9PEZI</name>
<reference evidence="1" key="1">
    <citation type="submission" date="2023-04" db="EMBL/GenBank/DDBJ databases">
        <title>Black Yeasts Isolated from many extreme environments.</title>
        <authorList>
            <person name="Coleine C."/>
            <person name="Stajich J.E."/>
            <person name="Selbmann L."/>
        </authorList>
    </citation>
    <scope>NUCLEOTIDE SEQUENCE</scope>
    <source>
        <strain evidence="1">CCFEE 5312</strain>
    </source>
</reference>
<dbReference type="Proteomes" id="UP001271007">
    <property type="component" value="Unassembled WGS sequence"/>
</dbReference>
<evidence type="ECO:0000313" key="2">
    <source>
        <dbReference type="Proteomes" id="UP001271007"/>
    </source>
</evidence>